<reference evidence="3" key="1">
    <citation type="journal article" date="2021" name="mSystems">
        <title>Bacteria and Archaea Synergistically Convert Glycine Betaine to Biogenic Methane in the Formosa Cold Seep of the South China Sea.</title>
        <authorList>
            <person name="Li L."/>
            <person name="Zhang W."/>
            <person name="Zhang S."/>
            <person name="Song L."/>
            <person name="Sun Q."/>
            <person name="Zhang H."/>
            <person name="Xiang H."/>
            <person name="Dong X."/>
        </authorList>
    </citation>
    <scope>NUCLEOTIDE SEQUENCE</scope>
    <source>
        <strain evidence="3">ZWT</strain>
    </source>
</reference>
<evidence type="ECO:0000256" key="2">
    <source>
        <dbReference type="SAM" id="Phobius"/>
    </source>
</evidence>
<evidence type="ECO:0000313" key="4">
    <source>
        <dbReference type="Proteomes" id="UP001056429"/>
    </source>
</evidence>
<gene>
    <name evidence="3" type="ORF">KDK92_15525</name>
</gene>
<name>A0A9J6P3B5_9CLOT</name>
<keyword evidence="4" id="KW-1185">Reference proteome</keyword>
<protein>
    <submittedName>
        <fullName evidence="3">Uncharacterized protein</fullName>
    </submittedName>
</protein>
<dbReference type="RefSeq" id="WP_250860251.1">
    <property type="nucleotide sequence ID" value="NZ_JAGSOJ010000003.1"/>
</dbReference>
<feature type="coiled-coil region" evidence="1">
    <location>
        <begin position="27"/>
        <end position="68"/>
    </location>
</feature>
<dbReference type="Proteomes" id="UP001056429">
    <property type="component" value="Unassembled WGS sequence"/>
</dbReference>
<sequence>MKNKSKLIINVIVVVLLASVIILVINSVILNKSKAQLEKEVNELRGKVEEQNTEITRHKNENVKLEKSLDVSKVGIDKENEIKKKHEKLLKDNKILLDKIKQSNYLKSALRIKEYSKGEVEFFPIYHASIEDIDGYDEEEGIGGYILVDKNLSIKEKMQLIADNVSKSYFGLPIEVEKIEDRNGKKIAIINLVEHTEDEWDEWSRKFQGTLGEQFSMSTLERNFIQEQYSGEWVDGIEIQQNHGIRKSGHLGDFNWIVYREDIPIKYELNEFIETDGEKETLEIKDGKILARDGKILIEDSIERGKRWIVDNEITIITRVGFTYYDGNTYSGTTIETLTLDLTDGTILKRYIGKGKGVVKEELLYPETLYK</sequence>
<keyword evidence="2" id="KW-0812">Transmembrane</keyword>
<organism evidence="3 4">
    <name type="scientific">Oceanirhabdus seepicola</name>
    <dbReference type="NCBI Taxonomy" id="2828781"/>
    <lineage>
        <taxon>Bacteria</taxon>
        <taxon>Bacillati</taxon>
        <taxon>Bacillota</taxon>
        <taxon>Clostridia</taxon>
        <taxon>Eubacteriales</taxon>
        <taxon>Clostridiaceae</taxon>
        <taxon>Oceanirhabdus</taxon>
    </lineage>
</organism>
<dbReference type="EMBL" id="JAGSOJ010000003">
    <property type="protein sequence ID" value="MCM1991143.1"/>
    <property type="molecule type" value="Genomic_DNA"/>
</dbReference>
<reference evidence="3" key="2">
    <citation type="submission" date="2021-04" db="EMBL/GenBank/DDBJ databases">
        <authorList>
            <person name="Dong X."/>
        </authorList>
    </citation>
    <scope>NUCLEOTIDE SEQUENCE</scope>
    <source>
        <strain evidence="3">ZWT</strain>
    </source>
</reference>
<keyword evidence="2" id="KW-1133">Transmembrane helix</keyword>
<evidence type="ECO:0000256" key="1">
    <source>
        <dbReference type="SAM" id="Coils"/>
    </source>
</evidence>
<comment type="caution">
    <text evidence="3">The sequence shown here is derived from an EMBL/GenBank/DDBJ whole genome shotgun (WGS) entry which is preliminary data.</text>
</comment>
<proteinExistence type="predicted"/>
<dbReference type="AlphaFoldDB" id="A0A9J6P3B5"/>
<feature type="transmembrane region" description="Helical" evidence="2">
    <location>
        <begin position="7"/>
        <end position="30"/>
    </location>
</feature>
<evidence type="ECO:0000313" key="3">
    <source>
        <dbReference type="EMBL" id="MCM1991143.1"/>
    </source>
</evidence>
<accession>A0A9J6P3B5</accession>
<keyword evidence="2" id="KW-0472">Membrane</keyword>
<keyword evidence="1" id="KW-0175">Coiled coil</keyword>